<feature type="transmembrane region" description="Helical" evidence="8">
    <location>
        <begin position="438"/>
        <end position="465"/>
    </location>
</feature>
<feature type="signal peptide" evidence="9">
    <location>
        <begin position="1"/>
        <end position="19"/>
    </location>
</feature>
<dbReference type="Pfam" id="PF11412">
    <property type="entry name" value="DsbD_N"/>
    <property type="match status" value="1"/>
</dbReference>
<dbReference type="Pfam" id="PF13899">
    <property type="entry name" value="Thioredoxin_7"/>
    <property type="match status" value="1"/>
</dbReference>
<dbReference type="InterPro" id="IPR036249">
    <property type="entry name" value="Thioredoxin-like_sf"/>
</dbReference>
<dbReference type="InterPro" id="IPR035671">
    <property type="entry name" value="DsbD_gamma"/>
</dbReference>
<proteinExistence type="predicted"/>
<evidence type="ECO:0000256" key="9">
    <source>
        <dbReference type="SAM" id="SignalP"/>
    </source>
</evidence>
<reference evidence="11 12" key="1">
    <citation type="submission" date="2020-08" db="EMBL/GenBank/DDBJ databases">
        <title>Genomic Encyclopedia of Type Strains, Phase IV (KMG-IV): sequencing the most valuable type-strain genomes for metagenomic binning, comparative biology and taxonomic classification.</title>
        <authorList>
            <person name="Goeker M."/>
        </authorList>
    </citation>
    <scope>NUCLEOTIDE SEQUENCE [LARGE SCALE GENOMIC DNA]</scope>
    <source>
        <strain evidence="11 12">DSM 102255</strain>
    </source>
</reference>
<evidence type="ECO:0000313" key="12">
    <source>
        <dbReference type="Proteomes" id="UP000552700"/>
    </source>
</evidence>
<keyword evidence="12" id="KW-1185">Reference proteome</keyword>
<feature type="transmembrane region" description="Helical" evidence="8">
    <location>
        <begin position="486"/>
        <end position="502"/>
    </location>
</feature>
<dbReference type="PROSITE" id="PS51352">
    <property type="entry name" value="THIOREDOXIN_2"/>
    <property type="match status" value="1"/>
</dbReference>
<feature type="transmembrane region" description="Helical" evidence="8">
    <location>
        <begin position="508"/>
        <end position="526"/>
    </location>
</feature>
<evidence type="ECO:0000256" key="1">
    <source>
        <dbReference type="ARBA" id="ARBA00004651"/>
    </source>
</evidence>
<dbReference type="GO" id="GO:0045454">
    <property type="term" value="P:cell redox homeostasis"/>
    <property type="evidence" value="ECO:0007669"/>
    <property type="project" value="TreeGrafter"/>
</dbReference>
<dbReference type="GO" id="GO:0005886">
    <property type="term" value="C:plasma membrane"/>
    <property type="evidence" value="ECO:0007669"/>
    <property type="project" value="UniProtKB-SubCell"/>
</dbReference>
<gene>
    <name evidence="11" type="ORF">FHS92_000862</name>
</gene>
<dbReference type="AlphaFoldDB" id="A0A841J3H8"/>
<dbReference type="PROSITE" id="PS00194">
    <property type="entry name" value="THIOREDOXIN_1"/>
    <property type="match status" value="1"/>
</dbReference>
<comment type="subcellular location">
    <subcellularLocation>
        <location evidence="1">Cell membrane</location>
        <topology evidence="1">Multi-pass membrane protein</topology>
    </subcellularLocation>
</comment>
<feature type="transmembrane region" description="Helical" evidence="8">
    <location>
        <begin position="538"/>
        <end position="556"/>
    </location>
</feature>
<sequence>MRYFFLFLALILLPSSVRAQTGAFGGDGPHISARLVAETAHPAAGRTVTLAIAMTPEKGWHGYWANPGDAGLGMTVDWALPTGARVGALRYPVPDTLVLAGLMNHVFEGPYAVLVDVTLPAGLAAGQAVPVRAKANWLACTDKICVPESGDLSIDLTVGAGGAEPENRAQFDQWRARLPRPLGGQAHFALGDGMLRIGVPFPAEAKINDPWFFRLTEGAARYAEPQSITRNGDLLVIAIPSREQGLKSLSGVLRIGPHQGLSIDAVPGTVPDTKGSESGLRATDWATILLALGGALLGGLILNVMPCVFPILSLKAMSLARAGGDAAEARREAVAYTLGVVLTCLALGGTLLALRAGGMAVGWAFQLQNPIVILVLFALVCGITLNLAGVFSLNAIGAGGGLAQRGGAVGAFWTGALVAFVATPCTGPFMAAALGAALVLPVAAALAVFAGLGLGLALPFLLIGYSSRLRARLPRPGAWMERFQRWLAVPMALTGVALLWLLERQTGTRGLALALGLSVVLGAILWGIGQRQRAGKAVLVPVVALALAVIVGATMLPPATDKGPAKAGSDIAFTEGALASARASGKPVFVYFTADWCLSCKVNEASTIDRAEVREALERSGTKVLIGDWTNGDAVIGRFLETQGRSGVPLYLWYGPGAPTPEVLPQVLTPDMLMARARVPK</sequence>
<keyword evidence="5 8" id="KW-1133">Transmembrane helix</keyword>
<evidence type="ECO:0000256" key="5">
    <source>
        <dbReference type="ARBA" id="ARBA00022989"/>
    </source>
</evidence>
<feature type="transmembrane region" description="Helical" evidence="8">
    <location>
        <begin position="333"/>
        <end position="365"/>
    </location>
</feature>
<evidence type="ECO:0000313" key="11">
    <source>
        <dbReference type="EMBL" id="MBB6123155.1"/>
    </source>
</evidence>
<dbReference type="InterPro" id="IPR003834">
    <property type="entry name" value="Cyt_c_assmbl_TM_dom"/>
</dbReference>
<dbReference type="SUPFAM" id="SSF52833">
    <property type="entry name" value="Thioredoxin-like"/>
    <property type="match status" value="1"/>
</dbReference>
<dbReference type="GO" id="GO:0017004">
    <property type="term" value="P:cytochrome complex assembly"/>
    <property type="evidence" value="ECO:0007669"/>
    <property type="project" value="UniProtKB-KW"/>
</dbReference>
<dbReference type="Proteomes" id="UP000552700">
    <property type="component" value="Unassembled WGS sequence"/>
</dbReference>
<dbReference type="InterPro" id="IPR017937">
    <property type="entry name" value="Thioredoxin_CS"/>
</dbReference>
<comment type="caution">
    <text evidence="11">The sequence shown here is derived from an EMBL/GenBank/DDBJ whole genome shotgun (WGS) entry which is preliminary data.</text>
</comment>
<feature type="chain" id="PRO_5032360584" evidence="9">
    <location>
        <begin position="20"/>
        <end position="681"/>
    </location>
</feature>
<feature type="transmembrane region" description="Helical" evidence="8">
    <location>
        <begin position="285"/>
        <end position="312"/>
    </location>
</feature>
<keyword evidence="9" id="KW-0732">Signal</keyword>
<dbReference type="InterPro" id="IPR028250">
    <property type="entry name" value="DsbDN"/>
</dbReference>
<keyword evidence="7" id="KW-0676">Redox-active center</keyword>
<dbReference type="PANTHER" id="PTHR32234:SF3">
    <property type="entry name" value="SUPPRESSION OF COPPER SENSITIVITY PROTEIN"/>
    <property type="match status" value="1"/>
</dbReference>
<keyword evidence="2" id="KW-1003">Cell membrane</keyword>
<feature type="transmembrane region" description="Helical" evidence="8">
    <location>
        <begin position="371"/>
        <end position="396"/>
    </location>
</feature>
<evidence type="ECO:0000256" key="2">
    <source>
        <dbReference type="ARBA" id="ARBA00022475"/>
    </source>
</evidence>
<dbReference type="EMBL" id="JACIJP010000001">
    <property type="protein sequence ID" value="MBB6123155.1"/>
    <property type="molecule type" value="Genomic_DNA"/>
</dbReference>
<feature type="domain" description="Thioredoxin" evidence="10">
    <location>
        <begin position="557"/>
        <end position="681"/>
    </location>
</feature>
<dbReference type="InterPro" id="IPR013766">
    <property type="entry name" value="Thioredoxin_domain"/>
</dbReference>
<dbReference type="GO" id="GO:0015035">
    <property type="term" value="F:protein-disulfide reductase activity"/>
    <property type="evidence" value="ECO:0007669"/>
    <property type="project" value="TreeGrafter"/>
</dbReference>
<evidence type="ECO:0000256" key="8">
    <source>
        <dbReference type="SAM" id="Phobius"/>
    </source>
</evidence>
<evidence type="ECO:0000259" key="10">
    <source>
        <dbReference type="PROSITE" id="PS51352"/>
    </source>
</evidence>
<keyword evidence="3 8" id="KW-0812">Transmembrane</keyword>
<evidence type="ECO:0000256" key="4">
    <source>
        <dbReference type="ARBA" id="ARBA00022748"/>
    </source>
</evidence>
<keyword evidence="6 8" id="KW-0472">Membrane</keyword>
<keyword evidence="4" id="KW-0201">Cytochrome c-type biogenesis</keyword>
<evidence type="ECO:0000256" key="6">
    <source>
        <dbReference type="ARBA" id="ARBA00023136"/>
    </source>
</evidence>
<feature type="transmembrane region" description="Helical" evidence="8">
    <location>
        <begin position="408"/>
        <end position="432"/>
    </location>
</feature>
<dbReference type="Pfam" id="PF02683">
    <property type="entry name" value="DsbD_TM"/>
    <property type="match status" value="1"/>
</dbReference>
<evidence type="ECO:0000256" key="7">
    <source>
        <dbReference type="ARBA" id="ARBA00023284"/>
    </source>
</evidence>
<name>A0A841J3H8_9SPHN</name>
<accession>A0A841J3H8</accession>
<evidence type="ECO:0000256" key="3">
    <source>
        <dbReference type="ARBA" id="ARBA00022692"/>
    </source>
</evidence>
<dbReference type="Gene3D" id="3.40.30.10">
    <property type="entry name" value="Glutaredoxin"/>
    <property type="match status" value="1"/>
</dbReference>
<dbReference type="PANTHER" id="PTHR32234">
    <property type="entry name" value="THIOL:DISULFIDE INTERCHANGE PROTEIN DSBD"/>
    <property type="match status" value="1"/>
</dbReference>
<dbReference type="RefSeq" id="WP_184077840.1">
    <property type="nucleotide sequence ID" value="NZ_JACIJP010000001.1"/>
</dbReference>
<dbReference type="CDD" id="cd02953">
    <property type="entry name" value="DsbDgamma"/>
    <property type="match status" value="1"/>
</dbReference>
<organism evidence="11 12">
    <name type="scientific">Sphingobium subterraneum</name>
    <dbReference type="NCBI Taxonomy" id="627688"/>
    <lineage>
        <taxon>Bacteria</taxon>
        <taxon>Pseudomonadati</taxon>
        <taxon>Pseudomonadota</taxon>
        <taxon>Alphaproteobacteria</taxon>
        <taxon>Sphingomonadales</taxon>
        <taxon>Sphingomonadaceae</taxon>
        <taxon>Sphingobium</taxon>
    </lineage>
</organism>
<protein>
    <submittedName>
        <fullName evidence="11">Thiol:disulfide interchange protein/DsbC/DsbD-like thiol-disulfide interchange protein</fullName>
    </submittedName>
</protein>